<dbReference type="AlphaFoldDB" id="A0AAX3M4V5"/>
<evidence type="ECO:0000313" key="1">
    <source>
        <dbReference type="EMBL" id="WCT56398.1"/>
    </source>
</evidence>
<dbReference type="EMBL" id="CP117416">
    <property type="protein sequence ID" value="WCT56398.1"/>
    <property type="molecule type" value="Genomic_DNA"/>
</dbReference>
<dbReference type="Proteomes" id="UP001220509">
    <property type="component" value="Chromosome"/>
</dbReference>
<sequence>MKISFKGIDMEGTPQEVFMLIRLIDGPLQEKNHIESRASVNEEVLETSQSEWTAISTQWAAKQPLHTQTFFQTPLNPYQVYPDHVADEEVTTFANLGT</sequence>
<dbReference type="RefSeq" id="WP_273614691.1">
    <property type="nucleotide sequence ID" value="NZ_CP117416.1"/>
</dbReference>
<gene>
    <name evidence="1" type="ORF">PQ456_02370</name>
</gene>
<dbReference type="KEGG" id="pka:PQ456_02370"/>
<reference evidence="1 2" key="1">
    <citation type="submission" date="2023-02" db="EMBL/GenBank/DDBJ databases">
        <title>Genome sequence of Paenibacillus kyungheensis KACC 18744.</title>
        <authorList>
            <person name="Kim S."/>
            <person name="Heo J."/>
            <person name="Kwon S.-W."/>
        </authorList>
    </citation>
    <scope>NUCLEOTIDE SEQUENCE [LARGE SCALE GENOMIC DNA]</scope>
    <source>
        <strain evidence="1 2">KACC 18744</strain>
    </source>
</reference>
<accession>A0AAX3M4V5</accession>
<organism evidence="1 2">
    <name type="scientific">Paenibacillus kyungheensis</name>
    <dbReference type="NCBI Taxonomy" id="1452732"/>
    <lineage>
        <taxon>Bacteria</taxon>
        <taxon>Bacillati</taxon>
        <taxon>Bacillota</taxon>
        <taxon>Bacilli</taxon>
        <taxon>Bacillales</taxon>
        <taxon>Paenibacillaceae</taxon>
        <taxon>Paenibacillus</taxon>
    </lineage>
</organism>
<name>A0AAX3M4V5_9BACL</name>
<proteinExistence type="predicted"/>
<keyword evidence="2" id="KW-1185">Reference proteome</keyword>
<protein>
    <submittedName>
        <fullName evidence="1">Uncharacterized protein</fullName>
    </submittedName>
</protein>
<evidence type="ECO:0000313" key="2">
    <source>
        <dbReference type="Proteomes" id="UP001220509"/>
    </source>
</evidence>